<gene>
    <name evidence="4" type="ORF">ACET3X_002680</name>
</gene>
<protein>
    <submittedName>
        <fullName evidence="4">Uncharacterized protein</fullName>
    </submittedName>
</protein>
<dbReference type="Proteomes" id="UP001578633">
    <property type="component" value="Chromosome 2"/>
</dbReference>
<proteinExistence type="predicted"/>
<accession>A0ABR3URF0</accession>
<evidence type="ECO:0000313" key="4">
    <source>
        <dbReference type="EMBL" id="KAL1798643.1"/>
    </source>
</evidence>
<evidence type="ECO:0000256" key="2">
    <source>
        <dbReference type="ARBA" id="ARBA00023163"/>
    </source>
</evidence>
<evidence type="ECO:0000313" key="5">
    <source>
        <dbReference type="Proteomes" id="UP001578633"/>
    </source>
</evidence>
<dbReference type="PANTHER" id="PTHR47840:SF1">
    <property type="entry name" value="ZN(II)2CYS6 TRANSCRIPTION FACTOR (EUROFUNG)"/>
    <property type="match status" value="1"/>
</dbReference>
<evidence type="ECO:0000256" key="1">
    <source>
        <dbReference type="ARBA" id="ARBA00023015"/>
    </source>
</evidence>
<keyword evidence="1" id="KW-0805">Transcription regulation</keyword>
<dbReference type="GeneID" id="96083002"/>
<comment type="caution">
    <text evidence="4">The sequence shown here is derived from an EMBL/GenBank/DDBJ whole genome shotgun (WGS) entry which is preliminary data.</text>
</comment>
<dbReference type="RefSeq" id="XP_069309227.1">
    <property type="nucleotide sequence ID" value="XM_069449449.1"/>
</dbReference>
<sequence length="372" mass="41543">MEISIPGETLSDRIDRAHTLIARGIVERNRGDPRQNIEATRKLDIDLQNVTKSLPDKYWLAPSFTRLQPTTKEDTSKELMRLRDQLYQYNLLHLLHLPFLIHCGKESDYHMYAKITCINAARDVLTRFVAYQNFRPISAQSSHTADFFALMAGMTILIAHIDSCHWQNNNFLVHQRPGDRAMIEQLVEKLEHVAAQSKESLTGKSAEQLRSLLEIEGDAARGSRHTGESTVDRLREGCGEQFQLSIPYFGIIKICVKGITKEQPGQLAPDADMPVVPSSSNLMAADDNVFSTFDQNINDNAPSDLLAAQSNTQNFQTLQSGATSSDVIFDTPQHYPGLTAGTNDWAFQGVDAAFFDSLMKGVGDWEETLLGT</sequence>
<name>A0ABR3URF0_9PLEO</name>
<dbReference type="CDD" id="cd12148">
    <property type="entry name" value="fungal_TF_MHR"/>
    <property type="match status" value="1"/>
</dbReference>
<evidence type="ECO:0000256" key="3">
    <source>
        <dbReference type="ARBA" id="ARBA00023242"/>
    </source>
</evidence>
<keyword evidence="5" id="KW-1185">Reference proteome</keyword>
<reference evidence="4 5" key="1">
    <citation type="submission" date="2024-09" db="EMBL/GenBank/DDBJ databases">
        <title>T2T genomes of carrot and Alternaria dauci and their utility for understanding host-pathogen interaction during carrot leaf blight disease.</title>
        <authorList>
            <person name="Liu W."/>
            <person name="Xu S."/>
            <person name="Ou C."/>
            <person name="Liu X."/>
            <person name="Zhuang F."/>
            <person name="Deng X.W."/>
        </authorList>
    </citation>
    <scope>NUCLEOTIDE SEQUENCE [LARGE SCALE GENOMIC DNA]</scope>
    <source>
        <strain evidence="4 5">A2016</strain>
    </source>
</reference>
<dbReference type="EMBL" id="JBHGVX010000002">
    <property type="protein sequence ID" value="KAL1798643.1"/>
    <property type="molecule type" value="Genomic_DNA"/>
</dbReference>
<keyword evidence="2" id="KW-0804">Transcription</keyword>
<organism evidence="4 5">
    <name type="scientific">Alternaria dauci</name>
    <dbReference type="NCBI Taxonomy" id="48095"/>
    <lineage>
        <taxon>Eukaryota</taxon>
        <taxon>Fungi</taxon>
        <taxon>Dikarya</taxon>
        <taxon>Ascomycota</taxon>
        <taxon>Pezizomycotina</taxon>
        <taxon>Dothideomycetes</taxon>
        <taxon>Pleosporomycetidae</taxon>
        <taxon>Pleosporales</taxon>
        <taxon>Pleosporineae</taxon>
        <taxon>Pleosporaceae</taxon>
        <taxon>Alternaria</taxon>
        <taxon>Alternaria sect. Porri</taxon>
    </lineage>
</organism>
<dbReference type="PANTHER" id="PTHR47840">
    <property type="entry name" value="ZN(II)2CYS6 TRANSCRIPTION FACTOR (EUROFUNG)-RELATED"/>
    <property type="match status" value="1"/>
</dbReference>
<keyword evidence="3" id="KW-0539">Nucleus</keyword>